<dbReference type="EMBL" id="AVOT02015897">
    <property type="protein sequence ID" value="MBW0500596.1"/>
    <property type="molecule type" value="Genomic_DNA"/>
</dbReference>
<dbReference type="AlphaFoldDB" id="A0A9Q3DB52"/>
<reference evidence="2" key="1">
    <citation type="submission" date="2021-03" db="EMBL/GenBank/DDBJ databases">
        <title>Draft genome sequence of rust myrtle Austropuccinia psidii MF-1, a brazilian biotype.</title>
        <authorList>
            <person name="Quecine M.C."/>
            <person name="Pachon D.M.R."/>
            <person name="Bonatelli M.L."/>
            <person name="Correr F.H."/>
            <person name="Franceschini L.M."/>
            <person name="Leite T.F."/>
            <person name="Margarido G.R.A."/>
            <person name="Almeida C.A."/>
            <person name="Ferrarezi J.A."/>
            <person name="Labate C.A."/>
        </authorList>
    </citation>
    <scope>NUCLEOTIDE SEQUENCE</scope>
    <source>
        <strain evidence="2">MF-1</strain>
    </source>
</reference>
<proteinExistence type="predicted"/>
<dbReference type="Proteomes" id="UP000765509">
    <property type="component" value="Unassembled WGS sequence"/>
</dbReference>
<name>A0A9Q3DB52_9BASI</name>
<feature type="chain" id="PRO_5040314454" evidence="1">
    <location>
        <begin position="24"/>
        <end position="115"/>
    </location>
</feature>
<accession>A0A9Q3DB52</accession>
<protein>
    <submittedName>
        <fullName evidence="2">Uncharacterized protein</fullName>
    </submittedName>
</protein>
<evidence type="ECO:0000313" key="2">
    <source>
        <dbReference type="EMBL" id="MBW0500596.1"/>
    </source>
</evidence>
<gene>
    <name evidence="2" type="ORF">O181_040311</name>
</gene>
<comment type="caution">
    <text evidence="2">The sequence shown here is derived from an EMBL/GenBank/DDBJ whole genome shotgun (WGS) entry which is preliminary data.</text>
</comment>
<evidence type="ECO:0000256" key="1">
    <source>
        <dbReference type="SAM" id="SignalP"/>
    </source>
</evidence>
<keyword evidence="3" id="KW-1185">Reference proteome</keyword>
<sequence length="115" mass="12693">MGILTSSHWRWLVTLLIGVLVDTDPVLLDVVVLVHSPLSNPGLGHNIMNEDNDRRENSNAYLLTPINPNLYAQSLPSTHASAIQIYTPCTHASYSQIYTQIPVENSRISGVLKTT</sequence>
<keyword evidence="1" id="KW-0732">Signal</keyword>
<feature type="signal peptide" evidence="1">
    <location>
        <begin position="1"/>
        <end position="23"/>
    </location>
</feature>
<evidence type="ECO:0000313" key="3">
    <source>
        <dbReference type="Proteomes" id="UP000765509"/>
    </source>
</evidence>
<organism evidence="2 3">
    <name type="scientific">Austropuccinia psidii MF-1</name>
    <dbReference type="NCBI Taxonomy" id="1389203"/>
    <lineage>
        <taxon>Eukaryota</taxon>
        <taxon>Fungi</taxon>
        <taxon>Dikarya</taxon>
        <taxon>Basidiomycota</taxon>
        <taxon>Pucciniomycotina</taxon>
        <taxon>Pucciniomycetes</taxon>
        <taxon>Pucciniales</taxon>
        <taxon>Sphaerophragmiaceae</taxon>
        <taxon>Austropuccinia</taxon>
    </lineage>
</organism>